<dbReference type="InterPro" id="IPR001314">
    <property type="entry name" value="Peptidase_S1A"/>
</dbReference>
<dbReference type="OrthoDB" id="10059102at2759"/>
<keyword evidence="8" id="KW-1015">Disulfide bond</keyword>
<keyword evidence="6" id="KW-0720">Serine protease</keyword>
<dbReference type="Pfam" id="PF00089">
    <property type="entry name" value="Trypsin"/>
    <property type="match status" value="1"/>
</dbReference>
<dbReference type="SMART" id="SM00020">
    <property type="entry name" value="Tryp_SPc"/>
    <property type="match status" value="1"/>
</dbReference>
<dbReference type="PROSITE" id="PS51257">
    <property type="entry name" value="PROKAR_LIPOPROTEIN"/>
    <property type="match status" value="1"/>
</dbReference>
<dbReference type="KEGG" id="ccat:101461362"/>
<feature type="signal peptide" evidence="9">
    <location>
        <begin position="1"/>
        <end position="23"/>
    </location>
</feature>
<dbReference type="GO" id="GO:0016485">
    <property type="term" value="P:protein processing"/>
    <property type="evidence" value="ECO:0007669"/>
    <property type="project" value="UniProtKB-ARBA"/>
</dbReference>
<dbReference type="InterPro" id="IPR050430">
    <property type="entry name" value="Peptidase_S1"/>
</dbReference>
<dbReference type="GO" id="GO:0004252">
    <property type="term" value="F:serine-type endopeptidase activity"/>
    <property type="evidence" value="ECO:0007669"/>
    <property type="project" value="InterPro"/>
</dbReference>
<dbReference type="PROSITE" id="PS50240">
    <property type="entry name" value="TRYPSIN_DOM"/>
    <property type="match status" value="1"/>
</dbReference>
<dbReference type="AlphaFoldDB" id="A0A811VB91"/>
<evidence type="ECO:0000256" key="2">
    <source>
        <dbReference type="ARBA" id="ARBA00007664"/>
    </source>
</evidence>
<dbReference type="SUPFAM" id="SSF50494">
    <property type="entry name" value="Trypsin-like serine proteases"/>
    <property type="match status" value="1"/>
</dbReference>
<evidence type="ECO:0000313" key="12">
    <source>
        <dbReference type="Proteomes" id="UP000606786"/>
    </source>
</evidence>
<evidence type="ECO:0000256" key="6">
    <source>
        <dbReference type="ARBA" id="ARBA00022825"/>
    </source>
</evidence>
<dbReference type="EMBL" id="CAJHJT010000056">
    <property type="protein sequence ID" value="CAD7012580.1"/>
    <property type="molecule type" value="Genomic_DNA"/>
</dbReference>
<gene>
    <name evidence="11" type="ORF">CCAP1982_LOCUS20665</name>
</gene>
<keyword evidence="5" id="KW-0378">Hydrolase</keyword>
<reference evidence="11" key="1">
    <citation type="submission" date="2020-11" db="EMBL/GenBank/DDBJ databases">
        <authorList>
            <person name="Whitehead M."/>
        </authorList>
    </citation>
    <scope>NUCLEOTIDE SEQUENCE</scope>
    <source>
        <strain evidence="11">EGII</strain>
    </source>
</reference>
<dbReference type="CDD" id="cd00190">
    <property type="entry name" value="Tryp_SPc"/>
    <property type="match status" value="1"/>
</dbReference>
<protein>
    <submittedName>
        <fullName evidence="11">(Mediterranean fruit fly) hypothetical protein</fullName>
    </submittedName>
</protein>
<keyword evidence="4" id="KW-0645">Protease</keyword>
<evidence type="ECO:0000256" key="4">
    <source>
        <dbReference type="ARBA" id="ARBA00022670"/>
    </source>
</evidence>
<keyword evidence="7" id="KW-0865">Zymogen</keyword>
<dbReference type="InterPro" id="IPR043504">
    <property type="entry name" value="Peptidase_S1_PA_chymotrypsin"/>
</dbReference>
<evidence type="ECO:0000256" key="1">
    <source>
        <dbReference type="ARBA" id="ARBA00004613"/>
    </source>
</evidence>
<evidence type="ECO:0000256" key="3">
    <source>
        <dbReference type="ARBA" id="ARBA00022525"/>
    </source>
</evidence>
<evidence type="ECO:0000259" key="10">
    <source>
        <dbReference type="PROSITE" id="PS50240"/>
    </source>
</evidence>
<feature type="domain" description="Peptidase S1" evidence="10">
    <location>
        <begin position="44"/>
        <end position="275"/>
    </location>
</feature>
<comment type="subcellular location">
    <subcellularLocation>
        <location evidence="1">Secreted</location>
    </subcellularLocation>
</comment>
<organism evidence="11 12">
    <name type="scientific">Ceratitis capitata</name>
    <name type="common">Mediterranean fruit fly</name>
    <name type="synonym">Tephritis capitata</name>
    <dbReference type="NCBI Taxonomy" id="7213"/>
    <lineage>
        <taxon>Eukaryota</taxon>
        <taxon>Metazoa</taxon>
        <taxon>Ecdysozoa</taxon>
        <taxon>Arthropoda</taxon>
        <taxon>Hexapoda</taxon>
        <taxon>Insecta</taxon>
        <taxon>Pterygota</taxon>
        <taxon>Neoptera</taxon>
        <taxon>Endopterygota</taxon>
        <taxon>Diptera</taxon>
        <taxon>Brachycera</taxon>
        <taxon>Muscomorpha</taxon>
        <taxon>Tephritoidea</taxon>
        <taxon>Tephritidae</taxon>
        <taxon>Ceratitis</taxon>
        <taxon>Ceratitis</taxon>
    </lineage>
</organism>
<evidence type="ECO:0000256" key="5">
    <source>
        <dbReference type="ARBA" id="ARBA00022801"/>
    </source>
</evidence>
<dbReference type="InterPro" id="IPR001254">
    <property type="entry name" value="Trypsin_dom"/>
</dbReference>
<keyword evidence="9" id="KW-0732">Signal</keyword>
<name>A0A811VB91_CERCA</name>
<keyword evidence="3" id="KW-0964">Secreted</keyword>
<evidence type="ECO:0000313" key="11">
    <source>
        <dbReference type="EMBL" id="CAD7012580.1"/>
    </source>
</evidence>
<dbReference type="PRINTS" id="PR00722">
    <property type="entry name" value="CHYMOTRYPSIN"/>
</dbReference>
<dbReference type="Gene3D" id="2.40.10.10">
    <property type="entry name" value="Trypsin-like serine proteases"/>
    <property type="match status" value="1"/>
</dbReference>
<dbReference type="FunFam" id="2.40.10.10:FF:000047">
    <property type="entry name" value="Trypsin eta"/>
    <property type="match status" value="1"/>
</dbReference>
<comment type="caution">
    <text evidence="11">The sequence shown here is derived from an EMBL/GenBank/DDBJ whole genome shotgun (WGS) entry which is preliminary data.</text>
</comment>
<evidence type="ECO:0000256" key="8">
    <source>
        <dbReference type="ARBA" id="ARBA00023157"/>
    </source>
</evidence>
<dbReference type="PANTHER" id="PTHR24276:SF91">
    <property type="entry name" value="AT26814P-RELATED"/>
    <property type="match status" value="1"/>
</dbReference>
<feature type="chain" id="PRO_5032852591" evidence="9">
    <location>
        <begin position="24"/>
        <end position="285"/>
    </location>
</feature>
<dbReference type="InterPro" id="IPR009003">
    <property type="entry name" value="Peptidase_S1_PA"/>
</dbReference>
<sequence length="285" mass="30843">MVKSAFHIVNLLWVMSLLTACHAGTNARYNFKAAHNVQGINPRIVGGQVADIAKYPHQISLRERDLNVRDEPYQHLCGGSIYSARIIITASHCVNGTEESQLVVVAGANQRAGADGVITPVQEIIMHEEYDDSDGKNDIALLVLTTALPINNFTIKPVQLTSAQPQEGEMATVTGWGLNGQHELADLLHVVTVPIVSNTICSERYGGSITDDMLCAGLLDVGGKDACQMDSGGPLLVHGKLAGVVSWGYGCAEPKFPGVYANVRYFLPWLSERITKVEAKLKEEH</sequence>
<dbReference type="Proteomes" id="UP000606786">
    <property type="component" value="Unassembled WGS sequence"/>
</dbReference>
<comment type="similarity">
    <text evidence="2">Belongs to the peptidase S1 family.</text>
</comment>
<evidence type="ECO:0000256" key="9">
    <source>
        <dbReference type="SAM" id="SignalP"/>
    </source>
</evidence>
<dbReference type="GO" id="GO:0005576">
    <property type="term" value="C:extracellular region"/>
    <property type="evidence" value="ECO:0007669"/>
    <property type="project" value="UniProtKB-SubCell"/>
</dbReference>
<dbReference type="PANTHER" id="PTHR24276">
    <property type="entry name" value="POLYSERASE-RELATED"/>
    <property type="match status" value="1"/>
</dbReference>
<dbReference type="PROSITE" id="PS00134">
    <property type="entry name" value="TRYPSIN_HIS"/>
    <property type="match status" value="1"/>
</dbReference>
<evidence type="ECO:0000256" key="7">
    <source>
        <dbReference type="ARBA" id="ARBA00023145"/>
    </source>
</evidence>
<dbReference type="InterPro" id="IPR018114">
    <property type="entry name" value="TRYPSIN_HIS"/>
</dbReference>
<accession>A0A811VB91</accession>
<keyword evidence="12" id="KW-1185">Reference proteome</keyword>
<proteinExistence type="inferred from homology"/>